<evidence type="ECO:0000313" key="7">
    <source>
        <dbReference type="Proteomes" id="UP000274556"/>
    </source>
</evidence>
<evidence type="ECO:0000259" key="5">
    <source>
        <dbReference type="PROSITE" id="PS50857"/>
    </source>
</evidence>
<dbReference type="Proteomes" id="UP000274556">
    <property type="component" value="Unassembled WGS sequence"/>
</dbReference>
<sequence length="174" mass="19273">MMHISILLISLLGMVFIAAVFAFVVLNSGPRDEDYGGISTRGYIIRRWWMIGLCAAGVLVSVWSLIPFPLQASSAESPRIIQAVGRQWSWELASNSVEAGEPVRFRVTSQDVNHGFAIYGPDDKIVAQTQAMPGYFNDLDVTFEHAGKYRVLCLEYCGVAHHAMVTEIAVTEKH</sequence>
<keyword evidence="4" id="KW-0812">Transmembrane</keyword>
<reference evidence="6 7" key="1">
    <citation type="submission" date="2018-10" db="EMBL/GenBank/DDBJ databases">
        <title>Genomic Encyclopedia of Archaeal and Bacterial Type Strains, Phase II (KMG-II): from individual species to whole genera.</title>
        <authorList>
            <person name="Goeker M."/>
        </authorList>
    </citation>
    <scope>NUCLEOTIDE SEQUENCE [LARGE SCALE GENOMIC DNA]</scope>
    <source>
        <strain evidence="6 7">DSM 235</strain>
    </source>
</reference>
<keyword evidence="3" id="KW-0186">Copper</keyword>
<evidence type="ECO:0000256" key="2">
    <source>
        <dbReference type="ARBA" id="ARBA00022723"/>
    </source>
</evidence>
<dbReference type="PROSITE" id="PS00078">
    <property type="entry name" value="COX2"/>
    <property type="match status" value="1"/>
</dbReference>
<keyword evidence="2" id="KW-0479">Metal-binding</keyword>
<accession>A0A495VBB3</accession>
<dbReference type="AlphaFoldDB" id="A0A495VBB3"/>
<dbReference type="RefSeq" id="WP_211335110.1">
    <property type="nucleotide sequence ID" value="NZ_RBXL01000001.1"/>
</dbReference>
<dbReference type="GO" id="GO:0016020">
    <property type="term" value="C:membrane"/>
    <property type="evidence" value="ECO:0007669"/>
    <property type="project" value="InterPro"/>
</dbReference>
<dbReference type="SUPFAM" id="SSF49503">
    <property type="entry name" value="Cupredoxins"/>
    <property type="match status" value="1"/>
</dbReference>
<keyword evidence="4" id="KW-0472">Membrane</keyword>
<keyword evidence="4" id="KW-1133">Transmembrane helix</keyword>
<evidence type="ECO:0000256" key="1">
    <source>
        <dbReference type="ARBA" id="ARBA00004196"/>
    </source>
</evidence>
<comment type="subcellular location">
    <subcellularLocation>
        <location evidence="1">Cell envelope</location>
    </subcellularLocation>
</comment>
<dbReference type="InterPro" id="IPR001505">
    <property type="entry name" value="Copper_CuA"/>
</dbReference>
<dbReference type="Gene3D" id="2.60.40.420">
    <property type="entry name" value="Cupredoxins - blue copper proteins"/>
    <property type="match status" value="1"/>
</dbReference>
<dbReference type="GO" id="GO:0030313">
    <property type="term" value="C:cell envelope"/>
    <property type="evidence" value="ECO:0007669"/>
    <property type="project" value="UniProtKB-SubCell"/>
</dbReference>
<dbReference type="Pfam" id="PF00116">
    <property type="entry name" value="COX2"/>
    <property type="match status" value="1"/>
</dbReference>
<name>A0A495VBB3_9GAMM</name>
<dbReference type="InterPro" id="IPR002429">
    <property type="entry name" value="CcO_II-like_C"/>
</dbReference>
<dbReference type="InterPro" id="IPR008972">
    <property type="entry name" value="Cupredoxin"/>
</dbReference>
<feature type="transmembrane region" description="Helical" evidence="4">
    <location>
        <begin position="48"/>
        <end position="70"/>
    </location>
</feature>
<gene>
    <name evidence="6" type="ORF">BDD21_4087</name>
</gene>
<feature type="transmembrane region" description="Helical" evidence="4">
    <location>
        <begin position="6"/>
        <end position="27"/>
    </location>
</feature>
<protein>
    <submittedName>
        <fullName evidence="6">Cytochrome c oxidase subunit 2</fullName>
    </submittedName>
</protein>
<evidence type="ECO:0000256" key="3">
    <source>
        <dbReference type="ARBA" id="ARBA00023008"/>
    </source>
</evidence>
<dbReference type="PROSITE" id="PS50857">
    <property type="entry name" value="COX2_CUA"/>
    <property type="match status" value="1"/>
</dbReference>
<evidence type="ECO:0000313" key="6">
    <source>
        <dbReference type="EMBL" id="RKT46564.1"/>
    </source>
</evidence>
<dbReference type="PANTHER" id="PTHR42838:SF2">
    <property type="entry name" value="NITROUS-OXIDE REDUCTASE"/>
    <property type="match status" value="1"/>
</dbReference>
<evidence type="ECO:0000256" key="4">
    <source>
        <dbReference type="SAM" id="Phobius"/>
    </source>
</evidence>
<dbReference type="InterPro" id="IPR051403">
    <property type="entry name" value="NosZ/Cyto_c_oxidase_sub2"/>
</dbReference>
<dbReference type="EMBL" id="RBXL01000001">
    <property type="protein sequence ID" value="RKT46564.1"/>
    <property type="molecule type" value="Genomic_DNA"/>
</dbReference>
<keyword evidence="7" id="KW-1185">Reference proteome</keyword>
<dbReference type="GO" id="GO:0005507">
    <property type="term" value="F:copper ion binding"/>
    <property type="evidence" value="ECO:0007669"/>
    <property type="project" value="InterPro"/>
</dbReference>
<organism evidence="6 7">
    <name type="scientific">Thiocapsa rosea</name>
    <dbReference type="NCBI Taxonomy" id="69360"/>
    <lineage>
        <taxon>Bacteria</taxon>
        <taxon>Pseudomonadati</taxon>
        <taxon>Pseudomonadota</taxon>
        <taxon>Gammaproteobacteria</taxon>
        <taxon>Chromatiales</taxon>
        <taxon>Chromatiaceae</taxon>
        <taxon>Thiocapsa</taxon>
    </lineage>
</organism>
<feature type="domain" description="Cytochrome oxidase subunit II copper A binding" evidence="5">
    <location>
        <begin position="76"/>
        <end position="174"/>
    </location>
</feature>
<dbReference type="GO" id="GO:0004129">
    <property type="term" value="F:cytochrome-c oxidase activity"/>
    <property type="evidence" value="ECO:0007669"/>
    <property type="project" value="InterPro"/>
</dbReference>
<dbReference type="PANTHER" id="PTHR42838">
    <property type="entry name" value="CYTOCHROME C OXIDASE SUBUNIT II"/>
    <property type="match status" value="1"/>
</dbReference>
<comment type="caution">
    <text evidence="6">The sequence shown here is derived from an EMBL/GenBank/DDBJ whole genome shotgun (WGS) entry which is preliminary data.</text>
</comment>
<proteinExistence type="predicted"/>